<reference evidence="2 3" key="1">
    <citation type="submission" date="2020-08" db="EMBL/GenBank/DDBJ databases">
        <title>Sequencing the genomes of 1000 actinobacteria strains.</title>
        <authorList>
            <person name="Klenk H.-P."/>
        </authorList>
    </citation>
    <scope>NUCLEOTIDE SEQUENCE [LARGE SCALE GENOMIC DNA]</scope>
    <source>
        <strain evidence="2 3">DSM 22826</strain>
    </source>
</reference>
<dbReference type="RefSeq" id="WP_183511879.1">
    <property type="nucleotide sequence ID" value="NZ_BAABGK010000036.1"/>
</dbReference>
<dbReference type="PANTHER" id="PTHR37309:SF1">
    <property type="entry name" value="SLR0284 PROTEIN"/>
    <property type="match status" value="1"/>
</dbReference>
<dbReference type="Proteomes" id="UP000523000">
    <property type="component" value="Unassembled WGS sequence"/>
</dbReference>
<dbReference type="AlphaFoldDB" id="A0A839QL99"/>
<comment type="caution">
    <text evidence="2">The sequence shown here is derived from an EMBL/GenBank/DDBJ whole genome shotgun (WGS) entry which is preliminary data.</text>
</comment>
<dbReference type="InterPro" id="IPR007165">
    <property type="entry name" value="Phage_holin_4_2"/>
</dbReference>
<evidence type="ECO:0000256" key="1">
    <source>
        <dbReference type="SAM" id="Phobius"/>
    </source>
</evidence>
<gene>
    <name evidence="2" type="ORF">E9229_000987</name>
</gene>
<dbReference type="PANTHER" id="PTHR37309">
    <property type="entry name" value="SLR0284 PROTEIN"/>
    <property type="match status" value="1"/>
</dbReference>
<name>A0A839QL99_9MICC</name>
<keyword evidence="1" id="KW-0812">Transmembrane</keyword>
<proteinExistence type="predicted"/>
<evidence type="ECO:0000313" key="3">
    <source>
        <dbReference type="Proteomes" id="UP000523000"/>
    </source>
</evidence>
<keyword evidence="3" id="KW-1185">Reference proteome</keyword>
<protein>
    <submittedName>
        <fullName evidence="2">Putative membrane protein</fullName>
    </submittedName>
</protein>
<dbReference type="Pfam" id="PF04020">
    <property type="entry name" value="Phage_holin_4_2"/>
    <property type="match status" value="1"/>
</dbReference>
<evidence type="ECO:0000313" key="2">
    <source>
        <dbReference type="EMBL" id="MBB2994796.1"/>
    </source>
</evidence>
<feature type="transmembrane region" description="Helical" evidence="1">
    <location>
        <begin position="40"/>
        <end position="61"/>
    </location>
</feature>
<dbReference type="EMBL" id="JACHVS010000001">
    <property type="protein sequence ID" value="MBB2994796.1"/>
    <property type="molecule type" value="Genomic_DNA"/>
</dbReference>
<keyword evidence="1" id="KW-1133">Transmembrane helix</keyword>
<sequence>MKVFLLRVIANALALGVAAWLIPGIHIGTGATDQLTEYGSVNTILAYLFIGLIFGLVNAIVRPIVSLLALPITCLTLGLFAVVINAGMLMLTSWLSSFTPIPFHVETFFWDAILGAIIISIVSALIGLITPKSRT</sequence>
<keyword evidence="1" id="KW-0472">Membrane</keyword>
<feature type="transmembrane region" description="Helical" evidence="1">
    <location>
        <begin position="68"/>
        <end position="88"/>
    </location>
</feature>
<feature type="transmembrane region" description="Helical" evidence="1">
    <location>
        <begin position="108"/>
        <end position="129"/>
    </location>
</feature>
<accession>A0A839QL99</accession>
<organism evidence="2 3">
    <name type="scientific">Paeniglutamicibacter cryotolerans</name>
    <dbReference type="NCBI Taxonomy" id="670079"/>
    <lineage>
        <taxon>Bacteria</taxon>
        <taxon>Bacillati</taxon>
        <taxon>Actinomycetota</taxon>
        <taxon>Actinomycetes</taxon>
        <taxon>Micrococcales</taxon>
        <taxon>Micrococcaceae</taxon>
        <taxon>Paeniglutamicibacter</taxon>
    </lineage>
</organism>